<feature type="region of interest" description="Disordered" evidence="1">
    <location>
        <begin position="48"/>
        <end position="76"/>
    </location>
</feature>
<dbReference type="RefSeq" id="WP_094237017.1">
    <property type="nucleotide sequence ID" value="NZ_CP022657.1"/>
</dbReference>
<evidence type="ECO:0000313" key="2">
    <source>
        <dbReference type="EMBL" id="ASS75776.1"/>
    </source>
</evidence>
<evidence type="ECO:0000256" key="1">
    <source>
        <dbReference type="SAM" id="MobiDB-lite"/>
    </source>
</evidence>
<protein>
    <submittedName>
        <fullName evidence="2">Uncharacterized protein</fullName>
    </submittedName>
</protein>
<organism evidence="2 3">
    <name type="scientific">Tumebacillus algifaecis</name>
    <dbReference type="NCBI Taxonomy" id="1214604"/>
    <lineage>
        <taxon>Bacteria</taxon>
        <taxon>Bacillati</taxon>
        <taxon>Bacillota</taxon>
        <taxon>Bacilli</taxon>
        <taxon>Bacillales</taxon>
        <taxon>Alicyclobacillaceae</taxon>
        <taxon>Tumebacillus</taxon>
    </lineage>
</organism>
<accession>A0A223D316</accession>
<sequence length="124" mass="13615">MNQKFHPPGSDPIIVNGLIVQPGSFYAPPKGHIEIVTTDNAAKEQTIRPPFLSSPTGLSVGGEGHDSQPTFKPPAYDSVTVNEMKTQLEAWGVDYSEQDKDKPTLYAFYVEEARRHAESNQQGS</sequence>
<evidence type="ECO:0000313" key="3">
    <source>
        <dbReference type="Proteomes" id="UP000214688"/>
    </source>
</evidence>
<dbReference type="OrthoDB" id="9978622at2"/>
<dbReference type="AlphaFoldDB" id="A0A223D316"/>
<dbReference type="Proteomes" id="UP000214688">
    <property type="component" value="Chromosome"/>
</dbReference>
<keyword evidence="3" id="KW-1185">Reference proteome</keyword>
<dbReference type="KEGG" id="tab:CIG75_12790"/>
<gene>
    <name evidence="2" type="ORF">CIG75_12790</name>
</gene>
<name>A0A223D316_9BACL</name>
<dbReference type="EMBL" id="CP022657">
    <property type="protein sequence ID" value="ASS75776.1"/>
    <property type="molecule type" value="Genomic_DNA"/>
</dbReference>
<reference evidence="2 3" key="1">
    <citation type="journal article" date="2015" name="Int. J. Syst. Evol. Microbiol.">
        <title>Tumebacillus algifaecis sp. nov., isolated from decomposing algal scum.</title>
        <authorList>
            <person name="Wu Y.F."/>
            <person name="Zhang B."/>
            <person name="Xing P."/>
            <person name="Wu Q.L."/>
            <person name="Liu S.J."/>
        </authorList>
    </citation>
    <scope>NUCLEOTIDE SEQUENCE [LARGE SCALE GENOMIC DNA]</scope>
    <source>
        <strain evidence="2 3">THMBR28</strain>
    </source>
</reference>
<proteinExistence type="predicted"/>